<dbReference type="GO" id="GO:0000815">
    <property type="term" value="C:ESCRT III complex"/>
    <property type="evidence" value="ECO:0007669"/>
    <property type="project" value="TreeGrafter"/>
</dbReference>
<organism evidence="7">
    <name type="scientific">Simulium nigrimanum</name>
    <name type="common">Black fly</name>
    <dbReference type="NCBI Taxonomy" id="683695"/>
    <lineage>
        <taxon>Eukaryota</taxon>
        <taxon>Metazoa</taxon>
        <taxon>Ecdysozoa</taxon>
        <taxon>Arthropoda</taxon>
        <taxon>Hexapoda</taxon>
        <taxon>Insecta</taxon>
        <taxon>Pterygota</taxon>
        <taxon>Neoptera</taxon>
        <taxon>Endopterygota</taxon>
        <taxon>Diptera</taxon>
        <taxon>Nematocera</taxon>
        <taxon>Chironomoidea</taxon>
        <taxon>Simuliidae</taxon>
        <taxon>Simulium</taxon>
    </lineage>
</organism>
<dbReference type="GO" id="GO:0032511">
    <property type="term" value="P:late endosome to vacuole transport via multivesicular body sorting pathway"/>
    <property type="evidence" value="ECO:0007669"/>
    <property type="project" value="TreeGrafter"/>
</dbReference>
<dbReference type="GO" id="GO:0005771">
    <property type="term" value="C:multivesicular body"/>
    <property type="evidence" value="ECO:0007669"/>
    <property type="project" value="TreeGrafter"/>
</dbReference>
<feature type="compositionally biased region" description="Basic and acidic residues" evidence="6">
    <location>
        <begin position="194"/>
        <end position="217"/>
    </location>
</feature>
<reference evidence="7" key="1">
    <citation type="submission" date="2009-10" db="EMBL/GenBank/DDBJ databases">
        <title>An Insight into the Sialotranscriptome of Simulium nigrimanum, a Black Fly Associated with Fogo Selvagem in South America.</title>
        <authorList>
            <person name="Ribeiro J.M.C."/>
            <person name="Valenzuela J.G."/>
            <person name="Pham V.M."/>
            <person name="Kleeman L."/>
            <person name="Barbian K.D."/>
            <person name="Favreau A.J."/>
            <person name="Eaton D.P."/>
            <person name="Aoki V."/>
            <person name="Hans-Filho G."/>
            <person name="Rivitti E.A."/>
            <person name="Diaz L.A."/>
        </authorList>
    </citation>
    <scope>NUCLEOTIDE SEQUENCE</scope>
    <source>
        <tissue evidence="7">Salivary glands</tissue>
    </source>
</reference>
<dbReference type="EMBL" id="EZ419945">
    <property type="protein sequence ID" value="ACZ28300.1"/>
    <property type="molecule type" value="mRNA"/>
</dbReference>
<dbReference type="AlphaFoldDB" id="D1FQ45"/>
<keyword evidence="3" id="KW-0967">Endosome</keyword>
<dbReference type="PANTHER" id="PTHR22761">
    <property type="entry name" value="CHARGED MULTIVESICULAR BODY PROTEIN"/>
    <property type="match status" value="1"/>
</dbReference>
<keyword evidence="4 5" id="KW-0175">Coiled coil</keyword>
<name>D1FQ45_SIMNI</name>
<evidence type="ECO:0000256" key="2">
    <source>
        <dbReference type="ARBA" id="ARBA00006190"/>
    </source>
</evidence>
<evidence type="ECO:0000256" key="1">
    <source>
        <dbReference type="ARBA" id="ARBA00004603"/>
    </source>
</evidence>
<dbReference type="FunFam" id="1.10.287.1060:FF:000001">
    <property type="entry name" value="Charged multivesicular body protein 4b"/>
    <property type="match status" value="1"/>
</dbReference>
<evidence type="ECO:0000256" key="3">
    <source>
        <dbReference type="ARBA" id="ARBA00022753"/>
    </source>
</evidence>
<dbReference type="Gene3D" id="1.10.287.1060">
    <property type="entry name" value="ESAT-6-like"/>
    <property type="match status" value="1"/>
</dbReference>
<feature type="coiled-coil region" evidence="5">
    <location>
        <begin position="69"/>
        <end position="96"/>
    </location>
</feature>
<evidence type="ECO:0000256" key="4">
    <source>
        <dbReference type="ARBA" id="ARBA00023054"/>
    </source>
</evidence>
<dbReference type="InterPro" id="IPR005024">
    <property type="entry name" value="Snf7_fam"/>
</dbReference>
<comment type="similarity">
    <text evidence="2">Belongs to the SNF7 family.</text>
</comment>
<evidence type="ECO:0000313" key="7">
    <source>
        <dbReference type="EMBL" id="ACZ28300.1"/>
    </source>
</evidence>
<dbReference type="Pfam" id="PF03357">
    <property type="entry name" value="Snf7"/>
    <property type="match status" value="1"/>
</dbReference>
<dbReference type="GO" id="GO:0009898">
    <property type="term" value="C:cytoplasmic side of plasma membrane"/>
    <property type="evidence" value="ECO:0007669"/>
    <property type="project" value="TreeGrafter"/>
</dbReference>
<proteinExistence type="evidence at transcript level"/>
<dbReference type="Gene3D" id="6.10.250.1710">
    <property type="match status" value="1"/>
</dbReference>
<comment type="subcellular location">
    <subcellularLocation>
        <location evidence="1">Late endosome</location>
    </subcellularLocation>
</comment>
<evidence type="ECO:0000256" key="6">
    <source>
        <dbReference type="SAM" id="MobiDB-lite"/>
    </source>
</evidence>
<accession>D1FQ45</accession>
<dbReference type="PANTHER" id="PTHR22761:SF10">
    <property type="entry name" value="GH13992P"/>
    <property type="match status" value="1"/>
</dbReference>
<feature type="region of interest" description="Disordered" evidence="6">
    <location>
        <begin position="1"/>
        <end position="23"/>
    </location>
</feature>
<protein>
    <submittedName>
        <fullName evidence="7">Glucose derepression and pre-vacuolar endosome sorting protein</fullName>
    </submittedName>
</protein>
<dbReference type="GO" id="GO:0006900">
    <property type="term" value="P:vesicle budding from membrane"/>
    <property type="evidence" value="ECO:0007669"/>
    <property type="project" value="TreeGrafter"/>
</dbReference>
<evidence type="ECO:0000256" key="5">
    <source>
        <dbReference type="SAM" id="Coils"/>
    </source>
</evidence>
<feature type="region of interest" description="Disordered" evidence="6">
    <location>
        <begin position="154"/>
        <end position="223"/>
    </location>
</feature>
<sequence length="223" mass="25299">MSFFGKLFSGKKGEPQPTPSEAIQKLRDIENMLTKKQDFLEKKIELELDSARKNGTKNKRAAIQALKRKKRYEKQLQQIDGTLSTIEMQREALENANTNTAVLQTMKSASDALKAAHKDMNIDDVHDMMDDIAEQNEIANEISNAVSQAVGFQDVDEDELERELEELEQEELDKEMLGVTTPADTLPDVPSTELPEKAKEKKKQPVKEDDMDADMKELMSWAE</sequence>
<feature type="compositionally biased region" description="Acidic residues" evidence="6">
    <location>
        <begin position="154"/>
        <end position="173"/>
    </location>
</feature>